<comment type="caution">
    <text evidence="2">The sequence shown here is derived from an EMBL/GenBank/DDBJ whole genome shotgun (WGS) entry which is preliminary data.</text>
</comment>
<evidence type="ECO:0000256" key="1">
    <source>
        <dbReference type="SAM" id="Phobius"/>
    </source>
</evidence>
<keyword evidence="1" id="KW-0472">Membrane</keyword>
<sequence length="250" mass="28005">MGYIENVYIGSMTIYILSTLIVIGFMIKSPAYRSPITITALFSTLTALIYSVMIVIWGLNPESVYNMSRVMTAFYIISTSLAFVPGLVGFHRISRETGSKIGTIFAMVGYLWAFVLIVMVIAINVMIAKNFLSVSEDTLDAIFYGHSGHAFLVIVLYLMTQHHLHGMAKGSLLAYTLLFVQYEIFFYVLTYAVEDTNMYSALALVFNDLVMALALVVSVIYGHLWTTKRDSNRGDVYDKVEVALGENSKW</sequence>
<dbReference type="Proteomes" id="UP000603453">
    <property type="component" value="Unassembled WGS sequence"/>
</dbReference>
<keyword evidence="3" id="KW-1185">Reference proteome</keyword>
<accession>A0A8H7QKF8</accession>
<keyword evidence="1" id="KW-1133">Transmembrane helix</keyword>
<evidence type="ECO:0000313" key="3">
    <source>
        <dbReference type="Proteomes" id="UP000603453"/>
    </source>
</evidence>
<proteinExistence type="predicted"/>
<dbReference type="EMBL" id="JAEPRD010000220">
    <property type="protein sequence ID" value="KAG2193720.1"/>
    <property type="molecule type" value="Genomic_DNA"/>
</dbReference>
<reference evidence="2" key="1">
    <citation type="submission" date="2020-12" db="EMBL/GenBank/DDBJ databases">
        <title>Metabolic potential, ecology and presence of endohyphal bacteria is reflected in genomic diversity of Mucoromycotina.</title>
        <authorList>
            <person name="Muszewska A."/>
            <person name="Okrasinska A."/>
            <person name="Steczkiewicz K."/>
            <person name="Drgas O."/>
            <person name="Orlowska M."/>
            <person name="Perlinska-Lenart U."/>
            <person name="Aleksandrzak-Piekarczyk T."/>
            <person name="Szatraj K."/>
            <person name="Zielenkiewicz U."/>
            <person name="Pilsyk S."/>
            <person name="Malc E."/>
            <person name="Mieczkowski P."/>
            <person name="Kruszewska J.S."/>
            <person name="Biernat P."/>
            <person name="Pawlowska J."/>
        </authorList>
    </citation>
    <scope>NUCLEOTIDE SEQUENCE</scope>
    <source>
        <strain evidence="2">WA0000017839</strain>
    </source>
</reference>
<name>A0A8H7QKF8_9FUNG</name>
<keyword evidence="1" id="KW-0812">Transmembrane</keyword>
<feature type="transmembrane region" description="Helical" evidence="1">
    <location>
        <begin position="102"/>
        <end position="129"/>
    </location>
</feature>
<feature type="transmembrane region" description="Helical" evidence="1">
    <location>
        <begin position="172"/>
        <end position="193"/>
    </location>
</feature>
<dbReference type="OrthoDB" id="10644416at2759"/>
<evidence type="ECO:0000313" key="2">
    <source>
        <dbReference type="EMBL" id="KAG2193720.1"/>
    </source>
</evidence>
<feature type="transmembrane region" description="Helical" evidence="1">
    <location>
        <begin position="199"/>
        <end position="224"/>
    </location>
</feature>
<organism evidence="2 3">
    <name type="scientific">Mucor saturninus</name>
    <dbReference type="NCBI Taxonomy" id="64648"/>
    <lineage>
        <taxon>Eukaryota</taxon>
        <taxon>Fungi</taxon>
        <taxon>Fungi incertae sedis</taxon>
        <taxon>Mucoromycota</taxon>
        <taxon>Mucoromycotina</taxon>
        <taxon>Mucoromycetes</taxon>
        <taxon>Mucorales</taxon>
        <taxon>Mucorineae</taxon>
        <taxon>Mucoraceae</taxon>
        <taxon>Mucor</taxon>
    </lineage>
</organism>
<protein>
    <submittedName>
        <fullName evidence="2">Uncharacterized protein</fullName>
    </submittedName>
</protein>
<feature type="transmembrane region" description="Helical" evidence="1">
    <location>
        <begin position="141"/>
        <end position="160"/>
    </location>
</feature>
<feature type="transmembrane region" description="Helical" evidence="1">
    <location>
        <begin position="39"/>
        <end position="59"/>
    </location>
</feature>
<feature type="transmembrane region" description="Helical" evidence="1">
    <location>
        <begin position="6"/>
        <end position="27"/>
    </location>
</feature>
<gene>
    <name evidence="2" type="ORF">INT47_013188</name>
</gene>
<feature type="transmembrane region" description="Helical" evidence="1">
    <location>
        <begin position="71"/>
        <end position="90"/>
    </location>
</feature>
<dbReference type="AlphaFoldDB" id="A0A8H7QKF8"/>